<comment type="caution">
    <text evidence="5">The sequence shown here is derived from an EMBL/GenBank/DDBJ whole genome shotgun (WGS) entry which is preliminary data.</text>
</comment>
<sequence length="670" mass="71409">MLLDTPLPQLDHPFDYRIPTALASTVTAGMRVTVPLRGGTRFADGFVIECVDTAEFPGELGDIESVVSLVPVLTASTYALARAVADRQAGSVIDVLRLAIPPRYVRAEKAYLATRLAKEAADSEPKAPVTTGQVGGVSSRESFGIVGEAQPEHALTGFAGWSPEIGDKYIVDVPAHVVELSTGEWVPLWALLLAELAGQQLSRGNSSILAVPDFRDIDVLEKALIALGLQSALCRVDAKQTGQQRYLTYLRCLEPVPCIVLGNRSAPLAPVHNLGLVALWDDGDESFREPLAPYAHARDVALMRQQADAATLVLAGHTRSTEAQRLVSVGWAREITGSDGYHPNVVLSDQQTASEDARHARIPSQALLAARAAAKVGPILIQVSSPGYASALACTRCRERARCNQCAGPLGAARKGAPPTCRWCGMLASAWACATCNNRALKPLSPGTEGTADELGRVFPGVKVIVADGSHSIQNVDATPSLVIATPGAEPLAEGGYGAILLLDGERMRMRENLRVNEDVIRHWSNASALAAKDATVYLVGAGDELGAIMTSWTQPEFAKRELADRHALRLPPAVRVVSVSGPLADVTTTCETVSTHSGVRVLGPVGTGEGNSRALVTFDYRDGDVIATALRASVIQSATRGTRRVKRPDQPKRVLRLRVRFDDTDIDSL</sequence>
<evidence type="ECO:0000259" key="4">
    <source>
        <dbReference type="Pfam" id="PF17764"/>
    </source>
</evidence>
<dbReference type="EMBL" id="JACGWU010000001">
    <property type="protein sequence ID" value="MBA8828510.1"/>
    <property type="molecule type" value="Genomic_DNA"/>
</dbReference>
<dbReference type="GO" id="GO:0006310">
    <property type="term" value="P:DNA recombination"/>
    <property type="evidence" value="ECO:0007669"/>
    <property type="project" value="TreeGrafter"/>
</dbReference>
<reference evidence="5 6" key="1">
    <citation type="submission" date="2020-07" db="EMBL/GenBank/DDBJ databases">
        <title>Sequencing the genomes of 1000 actinobacteria strains.</title>
        <authorList>
            <person name="Klenk H.-P."/>
        </authorList>
    </citation>
    <scope>NUCLEOTIDE SEQUENCE [LARGE SCALE GENOMIC DNA]</scope>
    <source>
        <strain evidence="5 6">DSM 23737</strain>
    </source>
</reference>
<evidence type="ECO:0000256" key="2">
    <source>
        <dbReference type="ARBA" id="ARBA00022840"/>
    </source>
</evidence>
<dbReference type="Pfam" id="PF17764">
    <property type="entry name" value="PriA_3primeBD"/>
    <property type="match status" value="1"/>
</dbReference>
<evidence type="ECO:0000313" key="6">
    <source>
        <dbReference type="Proteomes" id="UP000524237"/>
    </source>
</evidence>
<dbReference type="Gene3D" id="3.40.1440.60">
    <property type="entry name" value="PriA, 3(prime) DNA-binding domain"/>
    <property type="match status" value="1"/>
</dbReference>
<organism evidence="5 6">
    <name type="scientific">Alpinimonas psychrophila</name>
    <dbReference type="NCBI Taxonomy" id="748908"/>
    <lineage>
        <taxon>Bacteria</taxon>
        <taxon>Bacillati</taxon>
        <taxon>Actinomycetota</taxon>
        <taxon>Actinomycetes</taxon>
        <taxon>Micrococcales</taxon>
        <taxon>Microbacteriaceae</taxon>
        <taxon>Alpinimonas</taxon>
    </lineage>
</organism>
<dbReference type="InterPro" id="IPR027417">
    <property type="entry name" value="P-loop_NTPase"/>
</dbReference>
<gene>
    <name evidence="5" type="ORF">FB555_000581</name>
</gene>
<keyword evidence="3" id="KW-0238">DNA-binding</keyword>
<dbReference type="GO" id="GO:0006270">
    <property type="term" value="P:DNA replication initiation"/>
    <property type="evidence" value="ECO:0007669"/>
    <property type="project" value="TreeGrafter"/>
</dbReference>
<keyword evidence="5" id="KW-0378">Hydrolase</keyword>
<dbReference type="Gene3D" id="3.40.50.300">
    <property type="entry name" value="P-loop containing nucleotide triphosphate hydrolases"/>
    <property type="match status" value="1"/>
</dbReference>
<dbReference type="GO" id="GO:0003677">
    <property type="term" value="F:DNA binding"/>
    <property type="evidence" value="ECO:0007669"/>
    <property type="project" value="UniProtKB-KW"/>
</dbReference>
<name>A0A7W3PNK7_9MICO</name>
<evidence type="ECO:0000313" key="5">
    <source>
        <dbReference type="EMBL" id="MBA8828510.1"/>
    </source>
</evidence>
<dbReference type="InterPro" id="IPR042115">
    <property type="entry name" value="PriA_3primeBD_sf"/>
</dbReference>
<evidence type="ECO:0000256" key="3">
    <source>
        <dbReference type="ARBA" id="ARBA00023125"/>
    </source>
</evidence>
<dbReference type="InterPro" id="IPR041222">
    <property type="entry name" value="PriA_3primeBD"/>
</dbReference>
<evidence type="ECO:0000256" key="1">
    <source>
        <dbReference type="ARBA" id="ARBA00022741"/>
    </source>
</evidence>
<dbReference type="GO" id="GO:0006302">
    <property type="term" value="P:double-strand break repair"/>
    <property type="evidence" value="ECO:0007669"/>
    <property type="project" value="TreeGrafter"/>
</dbReference>
<keyword evidence="1" id="KW-0547">Nucleotide-binding</keyword>
<protein>
    <submittedName>
        <fullName evidence="5">Primosomal protein N' (Replication factor Y)</fullName>
        <ecNumber evidence="5">3.6.4.-</ecNumber>
    </submittedName>
</protein>
<dbReference type="GO" id="GO:0005524">
    <property type="term" value="F:ATP binding"/>
    <property type="evidence" value="ECO:0007669"/>
    <property type="project" value="UniProtKB-KW"/>
</dbReference>
<keyword evidence="2" id="KW-0067">ATP-binding</keyword>
<dbReference type="AlphaFoldDB" id="A0A7W3PNK7"/>
<dbReference type="GO" id="GO:0016787">
    <property type="term" value="F:hydrolase activity"/>
    <property type="evidence" value="ECO:0007669"/>
    <property type="project" value="UniProtKB-KW"/>
</dbReference>
<dbReference type="GO" id="GO:0043138">
    <property type="term" value="F:3'-5' DNA helicase activity"/>
    <property type="evidence" value="ECO:0007669"/>
    <property type="project" value="TreeGrafter"/>
</dbReference>
<feature type="domain" description="Primosomal protein N' 3' DNA-binding" evidence="4">
    <location>
        <begin position="5"/>
        <end position="101"/>
    </location>
</feature>
<proteinExistence type="predicted"/>
<dbReference type="PANTHER" id="PTHR30580">
    <property type="entry name" value="PRIMOSOMAL PROTEIN N"/>
    <property type="match status" value="1"/>
</dbReference>
<keyword evidence="6" id="KW-1185">Reference proteome</keyword>
<accession>A0A7W3PNK7</accession>
<dbReference type="PANTHER" id="PTHR30580:SF0">
    <property type="entry name" value="PRIMOSOMAL PROTEIN N"/>
    <property type="match status" value="1"/>
</dbReference>
<dbReference type="RefSeq" id="WP_343046384.1">
    <property type="nucleotide sequence ID" value="NZ_JACGWU010000001.1"/>
</dbReference>
<dbReference type="Proteomes" id="UP000524237">
    <property type="component" value="Unassembled WGS sequence"/>
</dbReference>
<dbReference type="EC" id="3.6.4.-" evidence="5"/>